<proteinExistence type="predicted"/>
<sequence length="115" mass="13439">CIFVSMFHVPQKGNLPTMPRKTFVYPHPINAYIIKHLGITVEEFCELHAFSQGTVSSWITRNKKIETLPISFIYSLSLSASKTMDQVYSDLLKLQDDYLLHLERHRRTKKIIDEE</sequence>
<evidence type="ECO:0000313" key="2">
    <source>
        <dbReference type="Proteomes" id="UP000004117"/>
    </source>
</evidence>
<dbReference type="EMBL" id="ALZR01000063">
    <property type="protein sequence ID" value="EJV16375.1"/>
    <property type="molecule type" value="Genomic_DNA"/>
</dbReference>
<comment type="caution">
    <text evidence="1">The sequence shown here is derived from an EMBL/GenBank/DDBJ whole genome shotgun (WGS) entry which is preliminary data.</text>
</comment>
<gene>
    <name evidence="1" type="ORF">HMPREF1336_01772</name>
</gene>
<evidence type="ECO:0000313" key="1">
    <source>
        <dbReference type="EMBL" id="EJV16375.1"/>
    </source>
</evidence>
<feature type="non-terminal residue" evidence="1">
    <location>
        <position position="1"/>
    </location>
</feature>
<protein>
    <submittedName>
        <fullName evidence="1">Replication control protein PrgN</fullName>
    </submittedName>
</protein>
<reference evidence="1 2" key="1">
    <citation type="submission" date="2012-04" db="EMBL/GenBank/DDBJ databases">
        <authorList>
            <person name="Weinstock G."/>
            <person name="Sodergren E."/>
            <person name="Lobos E.A."/>
            <person name="Fulton L."/>
            <person name="Fulton R."/>
            <person name="Courtney L."/>
            <person name="Fronick C."/>
            <person name="O'Laughlin M."/>
            <person name="Godfrey J."/>
            <person name="Wilson R.M."/>
            <person name="Miner T."/>
            <person name="Farmer C."/>
            <person name="Delehaunty K."/>
            <person name="Cordes M."/>
            <person name="Minx P."/>
            <person name="Tomlinson C."/>
            <person name="Chen J."/>
            <person name="Wollam A."/>
            <person name="Pepin K.H."/>
            <person name="Bhonagiri V."/>
            <person name="Zhang X."/>
            <person name="Suruliraj S."/>
            <person name="Warren W."/>
            <person name="Mitreva M."/>
            <person name="Mardis E.R."/>
            <person name="Wilson R.K."/>
        </authorList>
    </citation>
    <scope>NUCLEOTIDE SEQUENCE [LARGE SCALE GENOMIC DNA]</scope>
    <source>
        <strain evidence="1 2">ERV63</strain>
    </source>
</reference>
<dbReference type="AlphaFoldDB" id="A0AAV3GKC5"/>
<dbReference type="Proteomes" id="UP000004117">
    <property type="component" value="Unassembled WGS sequence"/>
</dbReference>
<accession>A0AAV3GKC5</accession>
<name>A0AAV3GKC5_ENTFL</name>
<organism evidence="1 2">
    <name type="scientific">Enterococcus faecalis ERV63</name>
    <dbReference type="NCBI Taxonomy" id="1134793"/>
    <lineage>
        <taxon>Bacteria</taxon>
        <taxon>Bacillati</taxon>
        <taxon>Bacillota</taxon>
        <taxon>Bacilli</taxon>
        <taxon>Lactobacillales</taxon>
        <taxon>Enterococcaceae</taxon>
        <taxon>Enterococcus</taxon>
    </lineage>
</organism>